<keyword evidence="3" id="KW-1185">Reference proteome</keyword>
<feature type="domain" description="Glutaredoxin" evidence="1">
    <location>
        <begin position="21"/>
        <end position="83"/>
    </location>
</feature>
<evidence type="ECO:0000259" key="1">
    <source>
        <dbReference type="Pfam" id="PF00462"/>
    </source>
</evidence>
<organism evidence="2 3">
    <name type="scientific">Nematocida displodere</name>
    <dbReference type="NCBI Taxonomy" id="1805483"/>
    <lineage>
        <taxon>Eukaryota</taxon>
        <taxon>Fungi</taxon>
        <taxon>Fungi incertae sedis</taxon>
        <taxon>Microsporidia</taxon>
        <taxon>Nematocida</taxon>
    </lineage>
</organism>
<dbReference type="STRING" id="1805483.A0A177ED86"/>
<comment type="caution">
    <text evidence="2">The sequence shown here is derived from an EMBL/GenBank/DDBJ whole genome shotgun (WGS) entry which is preliminary data.</text>
</comment>
<dbReference type="EMBL" id="LTDL01000038">
    <property type="protein sequence ID" value="OAG29923.1"/>
    <property type="molecule type" value="Genomic_DNA"/>
</dbReference>
<dbReference type="InterPro" id="IPR014025">
    <property type="entry name" value="Glutaredoxin_subgr"/>
</dbReference>
<dbReference type="Proteomes" id="UP000185944">
    <property type="component" value="Unassembled WGS sequence"/>
</dbReference>
<reference evidence="2 3" key="1">
    <citation type="submission" date="2016-02" db="EMBL/GenBank/DDBJ databases">
        <title>Discovery of a natural microsporidian pathogen with a broad tissue tropism in Caenorhabditis elegans.</title>
        <authorList>
            <person name="Luallen R.J."/>
            <person name="Reinke A.W."/>
            <person name="Tong L."/>
            <person name="Botts M.R."/>
            <person name="Felix M.-A."/>
            <person name="Troemel E.R."/>
        </authorList>
    </citation>
    <scope>NUCLEOTIDE SEQUENCE [LARGE SCALE GENOMIC DNA]</scope>
    <source>
        <strain evidence="2 3">JUm2807</strain>
    </source>
</reference>
<name>A0A177ED86_9MICR</name>
<dbReference type="VEuPathDB" id="MicrosporidiaDB:NEDG_01470"/>
<dbReference type="GO" id="GO:0016491">
    <property type="term" value="F:oxidoreductase activity"/>
    <property type="evidence" value="ECO:0007669"/>
    <property type="project" value="UniProtKB-ARBA"/>
</dbReference>
<evidence type="ECO:0000313" key="2">
    <source>
        <dbReference type="EMBL" id="OAG29923.1"/>
    </source>
</evidence>
<dbReference type="Pfam" id="PF00462">
    <property type="entry name" value="Glutaredoxin"/>
    <property type="match status" value="1"/>
</dbReference>
<dbReference type="CDD" id="cd02066">
    <property type="entry name" value="GRX_family"/>
    <property type="match status" value="1"/>
</dbReference>
<dbReference type="AlphaFoldDB" id="A0A177ED86"/>
<evidence type="ECO:0000313" key="3">
    <source>
        <dbReference type="Proteomes" id="UP000185944"/>
    </source>
</evidence>
<dbReference type="SUPFAM" id="SSF52833">
    <property type="entry name" value="Thioredoxin-like"/>
    <property type="match status" value="1"/>
</dbReference>
<sequence>MLVSREVQNKLVDMIGASNIFLAIKTTCPWCTKIQTALKEIGLLEQATIISEQSPLLPGVREMVANTYKFMTVPILFVKGRFVGGYSDFVSLKGEIVSKYQALSMLAKQDIMTQCGQWVGNCATSTNELKQDL</sequence>
<dbReference type="RefSeq" id="XP_067544475.1">
    <property type="nucleotide sequence ID" value="XM_067688888.1"/>
</dbReference>
<dbReference type="InterPro" id="IPR002109">
    <property type="entry name" value="Glutaredoxin"/>
</dbReference>
<accession>A0A177ED86</accession>
<dbReference type="PROSITE" id="PS51354">
    <property type="entry name" value="GLUTAREDOXIN_2"/>
    <property type="match status" value="1"/>
</dbReference>
<proteinExistence type="predicted"/>
<dbReference type="PRINTS" id="PR00160">
    <property type="entry name" value="GLUTAREDOXIN"/>
</dbReference>
<protein>
    <submittedName>
        <fullName evidence="2">Glutaredoxin 3</fullName>
    </submittedName>
</protein>
<dbReference type="GeneID" id="93647820"/>
<dbReference type="InterPro" id="IPR036249">
    <property type="entry name" value="Thioredoxin-like_sf"/>
</dbReference>
<dbReference type="OrthoDB" id="418495at2759"/>
<dbReference type="Gene3D" id="3.40.30.10">
    <property type="entry name" value="Glutaredoxin"/>
    <property type="match status" value="1"/>
</dbReference>
<gene>
    <name evidence="2" type="ORF">NEDG_01470</name>
</gene>